<dbReference type="Gene3D" id="3.40.1190.20">
    <property type="match status" value="1"/>
</dbReference>
<keyword evidence="7" id="KW-1185">Reference proteome</keyword>
<dbReference type="InterPro" id="IPR029056">
    <property type="entry name" value="Ribokinase-like"/>
</dbReference>
<dbReference type="PANTHER" id="PTHR43320:SF3">
    <property type="entry name" value="CARBOHYDRATE KINASE PFKB DOMAIN-CONTAINING PROTEIN"/>
    <property type="match status" value="1"/>
</dbReference>
<reference evidence="7" key="1">
    <citation type="submission" date="2017-08" db="EMBL/GenBank/DDBJ databases">
        <title>Direct submision.</title>
        <authorList>
            <person name="Kim S.-J."/>
            <person name="Rhee S.-K."/>
        </authorList>
    </citation>
    <scope>NUCLEOTIDE SEQUENCE [LARGE SCALE GENOMIC DNA]</scope>
    <source>
        <strain evidence="7">GI5</strain>
    </source>
</reference>
<evidence type="ECO:0000259" key="5">
    <source>
        <dbReference type="Pfam" id="PF00294"/>
    </source>
</evidence>
<accession>A0A2K9LST5</accession>
<dbReference type="OrthoDB" id="9813569at2"/>
<evidence type="ECO:0000256" key="1">
    <source>
        <dbReference type="ARBA" id="ARBA00010688"/>
    </source>
</evidence>
<keyword evidence="3 4" id="KW-0418">Kinase</keyword>
<protein>
    <submittedName>
        <fullName evidence="6">Adenosine kinase</fullName>
    </submittedName>
</protein>
<dbReference type="Gene3D" id="3.30.1110.10">
    <property type="match status" value="1"/>
</dbReference>
<evidence type="ECO:0000256" key="4">
    <source>
        <dbReference type="RuleBase" id="RU003704"/>
    </source>
</evidence>
<evidence type="ECO:0000313" key="6">
    <source>
        <dbReference type="EMBL" id="AUM13904.1"/>
    </source>
</evidence>
<evidence type="ECO:0000256" key="2">
    <source>
        <dbReference type="ARBA" id="ARBA00022679"/>
    </source>
</evidence>
<evidence type="ECO:0000256" key="3">
    <source>
        <dbReference type="ARBA" id="ARBA00022777"/>
    </source>
</evidence>
<organism evidence="6 7">
    <name type="scientific">Ketobacter alkanivorans</name>
    <dbReference type="NCBI Taxonomy" id="1917421"/>
    <lineage>
        <taxon>Bacteria</taxon>
        <taxon>Pseudomonadati</taxon>
        <taxon>Pseudomonadota</taxon>
        <taxon>Gammaproteobacteria</taxon>
        <taxon>Pseudomonadales</taxon>
        <taxon>Ketobacteraceae</taxon>
        <taxon>Ketobacter</taxon>
    </lineage>
</organism>
<evidence type="ECO:0000313" key="7">
    <source>
        <dbReference type="Proteomes" id="UP000235116"/>
    </source>
</evidence>
<dbReference type="PANTHER" id="PTHR43320">
    <property type="entry name" value="SUGAR KINASE"/>
    <property type="match status" value="1"/>
</dbReference>
<dbReference type="KEGG" id="kak:Kalk_16370"/>
<comment type="similarity">
    <text evidence="1 4">Belongs to the carbohydrate kinase PfkB family.</text>
</comment>
<dbReference type="Pfam" id="PF00294">
    <property type="entry name" value="PfkB"/>
    <property type="match status" value="1"/>
</dbReference>
<dbReference type="Proteomes" id="UP000235116">
    <property type="component" value="Chromosome"/>
</dbReference>
<dbReference type="InterPro" id="IPR052700">
    <property type="entry name" value="Carb_kinase_PfkB-like"/>
</dbReference>
<dbReference type="EMBL" id="CP022684">
    <property type="protein sequence ID" value="AUM13904.1"/>
    <property type="molecule type" value="Genomic_DNA"/>
</dbReference>
<dbReference type="AlphaFoldDB" id="A0A2K9LST5"/>
<dbReference type="InterPro" id="IPR002139">
    <property type="entry name" value="Ribo/fructo_kinase"/>
</dbReference>
<dbReference type="PROSITE" id="PS00584">
    <property type="entry name" value="PFKB_KINASES_2"/>
    <property type="match status" value="1"/>
</dbReference>
<dbReference type="CDD" id="cd01168">
    <property type="entry name" value="adenosine_kinase"/>
    <property type="match status" value="1"/>
</dbReference>
<dbReference type="InterPro" id="IPR002173">
    <property type="entry name" value="Carboh/pur_kinase_PfkB_CS"/>
</dbReference>
<keyword evidence="2 4" id="KW-0808">Transferase</keyword>
<dbReference type="PRINTS" id="PR00990">
    <property type="entry name" value="RIBOKINASE"/>
</dbReference>
<dbReference type="InterPro" id="IPR011611">
    <property type="entry name" value="PfkB_dom"/>
</dbReference>
<name>A0A2K9LST5_9GAMM</name>
<proteinExistence type="inferred from homology"/>
<sequence length="325" mass="34505">MNKYNVYAIGNALVDMEFAIDDEFLNKMNIDKGVMTLVDKDQQQALYEALAGHSGKMASGGSAANTIIAVSHFGGNAFYSCKVANDPAGDFYVQDLVAAGVDTNLHHEREAGVSGKCIVMITPDAERTMHTHLGISETVSTAELHEEAIKTSDYVYLEGYLVTSPSGRAAAIKARQIAEQAGIKTALTFSDPNMVNFFKDGLAEMLGNGVDLLFCNREEALTWAGTDTIEAAAEALKSIAKSFAITLGSEGALLFDGNNTLKVPATAVQAVDSNGAGDMFAGAFLYGLTHGLGYQQAGQLATRAAAQLVTQFGPRLKPEQHKPLL</sequence>
<dbReference type="GO" id="GO:0016301">
    <property type="term" value="F:kinase activity"/>
    <property type="evidence" value="ECO:0007669"/>
    <property type="project" value="UniProtKB-KW"/>
</dbReference>
<gene>
    <name evidence="6" type="ORF">Kalk_16370</name>
</gene>
<feature type="domain" description="Carbohydrate kinase PfkB" evidence="5">
    <location>
        <begin position="48"/>
        <end position="316"/>
    </location>
</feature>
<dbReference type="SUPFAM" id="SSF53613">
    <property type="entry name" value="Ribokinase-like"/>
    <property type="match status" value="1"/>
</dbReference>
<dbReference type="RefSeq" id="WP_101895279.1">
    <property type="nucleotide sequence ID" value="NZ_CP022684.1"/>
</dbReference>